<proteinExistence type="predicted"/>
<name>A0AA35SJE9_GEOBA</name>
<evidence type="ECO:0000313" key="2">
    <source>
        <dbReference type="Proteomes" id="UP001174909"/>
    </source>
</evidence>
<comment type="caution">
    <text evidence="1">The sequence shown here is derived from an EMBL/GenBank/DDBJ whole genome shotgun (WGS) entry which is preliminary data.</text>
</comment>
<protein>
    <submittedName>
        <fullName evidence="1">Uncharacterized protein</fullName>
    </submittedName>
</protein>
<organism evidence="1 2">
    <name type="scientific">Geodia barretti</name>
    <name type="common">Barrett's horny sponge</name>
    <dbReference type="NCBI Taxonomy" id="519541"/>
    <lineage>
        <taxon>Eukaryota</taxon>
        <taxon>Metazoa</taxon>
        <taxon>Porifera</taxon>
        <taxon>Demospongiae</taxon>
        <taxon>Heteroscleromorpha</taxon>
        <taxon>Tetractinellida</taxon>
        <taxon>Astrophorina</taxon>
        <taxon>Geodiidae</taxon>
        <taxon>Geodia</taxon>
    </lineage>
</organism>
<accession>A0AA35SJE9</accession>
<dbReference type="EMBL" id="CASHTH010002465">
    <property type="protein sequence ID" value="CAI8030232.1"/>
    <property type="molecule type" value="Genomic_DNA"/>
</dbReference>
<dbReference type="Proteomes" id="UP001174909">
    <property type="component" value="Unassembled WGS sequence"/>
</dbReference>
<sequence length="79" mass="8932">YYKEKKLNISKAIRRQGGQYSKANQEYVNGQRLLYQSAEGYLLAQKNGSWVMEEPSPFCQPAKPCFQLVSPPPMFVSGG</sequence>
<reference evidence="1" key="1">
    <citation type="submission" date="2023-03" db="EMBL/GenBank/DDBJ databases">
        <authorList>
            <person name="Steffen K."/>
            <person name="Cardenas P."/>
        </authorList>
    </citation>
    <scope>NUCLEOTIDE SEQUENCE</scope>
</reference>
<feature type="non-terminal residue" evidence="1">
    <location>
        <position position="1"/>
    </location>
</feature>
<dbReference type="AlphaFoldDB" id="A0AA35SJE9"/>
<keyword evidence="2" id="KW-1185">Reference proteome</keyword>
<evidence type="ECO:0000313" key="1">
    <source>
        <dbReference type="EMBL" id="CAI8030232.1"/>
    </source>
</evidence>
<feature type="non-terminal residue" evidence="1">
    <location>
        <position position="79"/>
    </location>
</feature>
<gene>
    <name evidence="1" type="ORF">GBAR_LOCUS17149</name>
</gene>